<dbReference type="EMBL" id="BMAV01008491">
    <property type="protein sequence ID" value="GFY52141.1"/>
    <property type="molecule type" value="Genomic_DNA"/>
</dbReference>
<name>A0A8X7C0I0_9ARAC</name>
<sequence length="97" mass="11397">MDYQNFFSHLLEGPPRTIPDQLRARRSQKADIRRFNSLLAQKRSPTQAFKRPGRHDPTFVERVKQRPYYENRQKSGEEGNFPYCDPPGSPIHKTPTL</sequence>
<keyword evidence="3" id="KW-1185">Reference proteome</keyword>
<evidence type="ECO:0000256" key="1">
    <source>
        <dbReference type="SAM" id="MobiDB-lite"/>
    </source>
</evidence>
<accession>A0A8X7C0I0</accession>
<organism evidence="2 3">
    <name type="scientific">Trichonephila inaurata madagascariensis</name>
    <dbReference type="NCBI Taxonomy" id="2747483"/>
    <lineage>
        <taxon>Eukaryota</taxon>
        <taxon>Metazoa</taxon>
        <taxon>Ecdysozoa</taxon>
        <taxon>Arthropoda</taxon>
        <taxon>Chelicerata</taxon>
        <taxon>Arachnida</taxon>
        <taxon>Araneae</taxon>
        <taxon>Araneomorphae</taxon>
        <taxon>Entelegynae</taxon>
        <taxon>Araneoidea</taxon>
        <taxon>Nephilidae</taxon>
        <taxon>Trichonephila</taxon>
        <taxon>Trichonephila inaurata</taxon>
    </lineage>
</organism>
<comment type="caution">
    <text evidence="2">The sequence shown here is derived from an EMBL/GenBank/DDBJ whole genome shotgun (WGS) entry which is preliminary data.</text>
</comment>
<evidence type="ECO:0000313" key="2">
    <source>
        <dbReference type="EMBL" id="GFY52141.1"/>
    </source>
</evidence>
<gene>
    <name evidence="2" type="ORF">TNIN_194861</name>
</gene>
<proteinExistence type="predicted"/>
<reference evidence="2" key="1">
    <citation type="submission" date="2020-08" db="EMBL/GenBank/DDBJ databases">
        <title>Multicomponent nature underlies the extraordinary mechanical properties of spider dragline silk.</title>
        <authorList>
            <person name="Kono N."/>
            <person name="Nakamura H."/>
            <person name="Mori M."/>
            <person name="Yoshida Y."/>
            <person name="Ohtoshi R."/>
            <person name="Malay A.D."/>
            <person name="Moran D.A.P."/>
            <person name="Tomita M."/>
            <person name="Numata K."/>
            <person name="Arakawa K."/>
        </authorList>
    </citation>
    <scope>NUCLEOTIDE SEQUENCE</scope>
</reference>
<dbReference type="Proteomes" id="UP000886998">
    <property type="component" value="Unassembled WGS sequence"/>
</dbReference>
<evidence type="ECO:0000313" key="3">
    <source>
        <dbReference type="Proteomes" id="UP000886998"/>
    </source>
</evidence>
<dbReference type="AlphaFoldDB" id="A0A8X7C0I0"/>
<feature type="compositionally biased region" description="Basic and acidic residues" evidence="1">
    <location>
        <begin position="66"/>
        <end position="77"/>
    </location>
</feature>
<protein>
    <submittedName>
        <fullName evidence="2">Uncharacterized protein</fullName>
    </submittedName>
</protein>
<feature type="region of interest" description="Disordered" evidence="1">
    <location>
        <begin position="66"/>
        <end position="97"/>
    </location>
</feature>